<dbReference type="OrthoDB" id="9798857at2"/>
<keyword evidence="4" id="KW-1185">Reference proteome</keyword>
<dbReference type="Pfam" id="PF00440">
    <property type="entry name" value="TetR_N"/>
    <property type="match status" value="1"/>
</dbReference>
<gene>
    <name evidence="3" type="ORF">D7322_23395</name>
</gene>
<dbReference type="AlphaFoldDB" id="A0A420VS80"/>
<comment type="caution">
    <text evidence="3">The sequence shown here is derived from an EMBL/GenBank/DDBJ whole genome shotgun (WGS) entry which is preliminary data.</text>
</comment>
<dbReference type="Gene3D" id="1.10.357.10">
    <property type="entry name" value="Tetracycline Repressor, domain 2"/>
    <property type="match status" value="1"/>
</dbReference>
<keyword evidence="1" id="KW-0238">DNA-binding</keyword>
<evidence type="ECO:0000313" key="4">
    <source>
        <dbReference type="Proteomes" id="UP000282423"/>
    </source>
</evidence>
<evidence type="ECO:0000256" key="1">
    <source>
        <dbReference type="ARBA" id="ARBA00023125"/>
    </source>
</evidence>
<sequence length="90" mass="10121">MSVLPVFFWLFLLNVNKLRTGLFDALAKKCGLSKGGIIHHFPAKEAIFVTLIITDVAVIKLSYKLCLYISDIKVCTLFIDLPISDGKQHR</sequence>
<dbReference type="EMBL" id="RBWS01000022">
    <property type="protein sequence ID" value="RKO69182.1"/>
    <property type="molecule type" value="Genomic_DNA"/>
</dbReference>
<dbReference type="InterPro" id="IPR009057">
    <property type="entry name" value="Homeodomain-like_sf"/>
</dbReference>
<proteinExistence type="predicted"/>
<dbReference type="GO" id="GO:0003677">
    <property type="term" value="F:DNA binding"/>
    <property type="evidence" value="ECO:0007669"/>
    <property type="project" value="UniProtKB-KW"/>
</dbReference>
<evidence type="ECO:0000313" key="3">
    <source>
        <dbReference type="EMBL" id="RKO69182.1"/>
    </source>
</evidence>
<accession>A0A420VS80</accession>
<evidence type="ECO:0000259" key="2">
    <source>
        <dbReference type="Pfam" id="PF00440"/>
    </source>
</evidence>
<dbReference type="InterPro" id="IPR001647">
    <property type="entry name" value="HTH_TetR"/>
</dbReference>
<organism evidence="3 4">
    <name type="scientific">Sphingobacterium puteale</name>
    <dbReference type="NCBI Taxonomy" id="2420510"/>
    <lineage>
        <taxon>Bacteria</taxon>
        <taxon>Pseudomonadati</taxon>
        <taxon>Bacteroidota</taxon>
        <taxon>Sphingobacteriia</taxon>
        <taxon>Sphingobacteriales</taxon>
        <taxon>Sphingobacteriaceae</taxon>
        <taxon>Sphingobacterium</taxon>
    </lineage>
</organism>
<protein>
    <submittedName>
        <fullName evidence="3">TetR/AcrR family transcriptional regulator</fullName>
    </submittedName>
</protein>
<dbReference type="Proteomes" id="UP000282423">
    <property type="component" value="Unassembled WGS sequence"/>
</dbReference>
<reference evidence="3 4" key="1">
    <citation type="submission" date="2018-10" db="EMBL/GenBank/DDBJ databases">
        <title>Sphingobacterium sp. M05W1-28.</title>
        <authorList>
            <person name="Cai H."/>
        </authorList>
    </citation>
    <scope>NUCLEOTIDE SEQUENCE [LARGE SCALE GENOMIC DNA]</scope>
    <source>
        <strain evidence="3 4">M05W1-28</strain>
    </source>
</reference>
<dbReference type="SUPFAM" id="SSF46689">
    <property type="entry name" value="Homeodomain-like"/>
    <property type="match status" value="1"/>
</dbReference>
<name>A0A420VS80_9SPHI</name>
<feature type="domain" description="HTH tetR-type" evidence="2">
    <location>
        <begin position="24"/>
        <end position="49"/>
    </location>
</feature>